<dbReference type="Pfam" id="PF10459">
    <property type="entry name" value="Peptidase_S46"/>
    <property type="match status" value="1"/>
</dbReference>
<dbReference type="Proteomes" id="UP001595556">
    <property type="component" value="Unassembled WGS sequence"/>
</dbReference>
<dbReference type="EMBL" id="JBHRTI010000003">
    <property type="protein sequence ID" value="MFC3147102.1"/>
    <property type="molecule type" value="Genomic_DNA"/>
</dbReference>
<evidence type="ECO:0000256" key="5">
    <source>
        <dbReference type="ARBA" id="ARBA00022801"/>
    </source>
</evidence>
<evidence type="ECO:0000256" key="3">
    <source>
        <dbReference type="ARBA" id="ARBA00022670"/>
    </source>
</evidence>
<evidence type="ECO:0000256" key="2">
    <source>
        <dbReference type="ARBA" id="ARBA00022438"/>
    </source>
</evidence>
<evidence type="ECO:0000256" key="6">
    <source>
        <dbReference type="RuleBase" id="RU366067"/>
    </source>
</evidence>
<evidence type="ECO:0000256" key="1">
    <source>
        <dbReference type="ARBA" id="ARBA00010491"/>
    </source>
</evidence>
<keyword evidence="5 6" id="KW-0378">Hydrolase</keyword>
<dbReference type="InterPro" id="IPR009003">
    <property type="entry name" value="Peptidase_S1_PA"/>
</dbReference>
<gene>
    <name evidence="7" type="ORF">ACFOEN_05535</name>
</gene>
<evidence type="ECO:0000256" key="4">
    <source>
        <dbReference type="ARBA" id="ARBA00022729"/>
    </source>
</evidence>
<dbReference type="InterPro" id="IPR019500">
    <property type="entry name" value="Pep_S46"/>
</dbReference>
<keyword evidence="2 6" id="KW-0031">Aminopeptidase</keyword>
<keyword evidence="4" id="KW-0732">Signal</keyword>
<comment type="similarity">
    <text evidence="1 6">Belongs to the peptidase S46 family.</text>
</comment>
<evidence type="ECO:0000313" key="7">
    <source>
        <dbReference type="EMBL" id="MFC3147102.1"/>
    </source>
</evidence>
<dbReference type="RefSeq" id="WP_377301842.1">
    <property type="nucleotide sequence ID" value="NZ_CP180191.1"/>
</dbReference>
<dbReference type="Gene3D" id="2.40.10.10">
    <property type="entry name" value="Trypsin-like serine proteases"/>
    <property type="match status" value="1"/>
</dbReference>
<comment type="caution">
    <text evidence="7">The sequence shown here is derived from an EMBL/GenBank/DDBJ whole genome shotgun (WGS) entry which is preliminary data.</text>
</comment>
<dbReference type="PANTHER" id="PTHR38469">
    <property type="entry name" value="PERIPLASMIC PEPTIDASE SUBFAMILY S1B"/>
    <property type="match status" value="1"/>
</dbReference>
<dbReference type="PANTHER" id="PTHR38469:SF1">
    <property type="entry name" value="PERIPLASMIC PEPTIDASE SUBFAMILY S1B"/>
    <property type="match status" value="1"/>
</dbReference>
<dbReference type="EC" id="3.4.14.-" evidence="6"/>
<reference evidence="8" key="1">
    <citation type="journal article" date="2019" name="Int. J. Syst. Evol. Microbiol.">
        <title>The Global Catalogue of Microorganisms (GCM) 10K type strain sequencing project: providing services to taxonomists for standard genome sequencing and annotation.</title>
        <authorList>
            <consortium name="The Broad Institute Genomics Platform"/>
            <consortium name="The Broad Institute Genome Sequencing Center for Infectious Disease"/>
            <person name="Wu L."/>
            <person name="Ma J."/>
        </authorList>
    </citation>
    <scope>NUCLEOTIDE SEQUENCE [LARGE SCALE GENOMIC DNA]</scope>
    <source>
        <strain evidence="8">KCTC 52168</strain>
    </source>
</reference>
<proteinExistence type="inferred from homology"/>
<keyword evidence="3 6" id="KW-0645">Protease</keyword>
<comment type="function">
    <text evidence="6">Catalyzes the removal of dipeptides from the N-terminus of oligopeptides.</text>
</comment>
<protein>
    <recommendedName>
        <fullName evidence="6">Dipeptidyl-peptidase</fullName>
        <ecNumber evidence="6">3.4.14.-</ecNumber>
    </recommendedName>
</protein>
<accession>A0ABV7H6Z9</accession>
<evidence type="ECO:0000313" key="8">
    <source>
        <dbReference type="Proteomes" id="UP001595556"/>
    </source>
</evidence>
<keyword evidence="8" id="KW-1185">Reference proteome</keyword>
<dbReference type="SUPFAM" id="SSF50494">
    <property type="entry name" value="Trypsin-like serine proteases"/>
    <property type="match status" value="1"/>
</dbReference>
<dbReference type="InterPro" id="IPR043504">
    <property type="entry name" value="Peptidase_S1_PA_chymotrypsin"/>
</dbReference>
<sequence>MSSRILSKTRTQHALLALGAGVVMAPVWSAEGVYPLHDVPVDAIASTTGVTLTPQWLEHARLAAGRYGSSSGFVSADGLVITNHHVAEGCLFRLSATRPTIYRDGYLAASREQEIQCPGADVSILESFENVTQRVTTGPENARAARIAAIERECTEQTKLSCEVVTLYRGAEYWVYRYRRINDVRLVWAPERTIGLFGGDRDNFVYPRYNLDVALLRAYVDGKPYRPARWFRVAAQGVKEGEPVFAIGNPGSTSRHLTVADARFQAQSWLPLQLELAKREIEALKAYSARSPQAAAQAESNLFGTQNYFKTTNGAVRRMQSEEFWQAKQEREKQVRAAVPLEGDDPWKHIEAAVQLERKHGRELTAISGGWRTLLATAYDIVDLAFEQEWPAEQRLKAFSAANIQRLNRRLTAQAPFHPPLEALRVQLRLEASLDALGKDHPFVRTLLAGQTPANRAQTWAANTGLGNVEVRRQLVEGGAAAVRASSDPLIMVAREAYAFRRQVRLLQENQIAAVKERAYDRITRMERAYDRITRMERAAKLPGLYPDATGSLRLSWGFVRGYDRDGVWTAWATTFHGLYERSTMMQGQPDRADFELPKRWLDARGRLKLDTPLNFVNDLDIIGGSSGSPVLNAAGELVGVQFDGNIEQTGNQFGYEGREARAIAVDVRAMLEALRVVYGADALVGELLAR</sequence>
<keyword evidence="6" id="KW-0720">Serine protease</keyword>
<name>A0ABV7H6Z9_9BURK</name>
<organism evidence="7 8">
    <name type="scientific">Piscinibacterium candidicorallinum</name>
    <dbReference type="NCBI Taxonomy" id="1793872"/>
    <lineage>
        <taxon>Bacteria</taxon>
        <taxon>Pseudomonadati</taxon>
        <taxon>Pseudomonadota</taxon>
        <taxon>Betaproteobacteria</taxon>
        <taxon>Burkholderiales</taxon>
        <taxon>Piscinibacterium</taxon>
    </lineage>
</organism>